<evidence type="ECO:0000256" key="4">
    <source>
        <dbReference type="PROSITE-ProRule" id="PRU00354"/>
    </source>
</evidence>
<dbReference type="PANTHER" id="PTHR43317:SF1">
    <property type="entry name" value="THERMOSPERMINE SYNTHASE ACAULIS5"/>
    <property type="match status" value="1"/>
</dbReference>
<dbReference type="PANTHER" id="PTHR43317">
    <property type="entry name" value="THERMOSPERMINE SYNTHASE ACAULIS5"/>
    <property type="match status" value="1"/>
</dbReference>
<sequence>MGKIDFLTGSWTVDEVESKVSGKITVIKSFAFGTYLSAGNLTQSGGVVYDVWRSTLKKVKGKRQEIKDCLILGLGGGSAAKLVRKFWTEAKIIGVDLDPVMIDLGKKYLGLDKLGVDIKIGDAVDFVKKSQIQNPESKLKYDLILVDLYVGDEFPEKFETEVFLKLILKLLTDGGIVVFNRLYYGEKRSQAMRFLKTLEKVYKKVDVVYPEANIMFVCEK</sequence>
<reference evidence="6 7" key="1">
    <citation type="journal article" date="2015" name="Nature">
        <title>rRNA introns, odd ribosomes, and small enigmatic genomes across a large radiation of phyla.</title>
        <authorList>
            <person name="Brown C.T."/>
            <person name="Hug L.A."/>
            <person name="Thomas B.C."/>
            <person name="Sharon I."/>
            <person name="Castelle C.J."/>
            <person name="Singh A."/>
            <person name="Wilkins M.J."/>
            <person name="Williams K.H."/>
            <person name="Banfield J.F."/>
        </authorList>
    </citation>
    <scope>NUCLEOTIDE SEQUENCE [LARGE SCALE GENOMIC DNA]</scope>
</reference>
<dbReference type="Pfam" id="PF01564">
    <property type="entry name" value="Spermine_synth"/>
    <property type="match status" value="1"/>
</dbReference>
<keyword evidence="2 4" id="KW-0808">Transferase</keyword>
<protein>
    <recommendedName>
        <fullName evidence="5">PABS domain-containing protein</fullName>
    </recommendedName>
</protein>
<keyword evidence="3 4" id="KW-0620">Polyamine biosynthesis</keyword>
<evidence type="ECO:0000256" key="3">
    <source>
        <dbReference type="ARBA" id="ARBA00023115"/>
    </source>
</evidence>
<dbReference type="InterPro" id="IPR030374">
    <property type="entry name" value="PABS"/>
</dbReference>
<feature type="domain" description="PABS" evidence="5">
    <location>
        <begin position="65"/>
        <end position="220"/>
    </location>
</feature>
<evidence type="ECO:0000313" key="6">
    <source>
        <dbReference type="EMBL" id="KKQ36566.1"/>
    </source>
</evidence>
<dbReference type="Proteomes" id="UP000034591">
    <property type="component" value="Unassembled WGS sequence"/>
</dbReference>
<evidence type="ECO:0000313" key="7">
    <source>
        <dbReference type="Proteomes" id="UP000034591"/>
    </source>
</evidence>
<comment type="similarity">
    <text evidence="1">Belongs to the spermidine/spermine synthase family.</text>
</comment>
<feature type="active site" description="Proton acceptor" evidence="4">
    <location>
        <position position="147"/>
    </location>
</feature>
<comment type="caution">
    <text evidence="6">The sequence shown here is derived from an EMBL/GenBank/DDBJ whole genome shotgun (WGS) entry which is preliminary data.</text>
</comment>
<evidence type="ECO:0000256" key="2">
    <source>
        <dbReference type="ARBA" id="ARBA00022679"/>
    </source>
</evidence>
<evidence type="ECO:0000259" key="5">
    <source>
        <dbReference type="PROSITE" id="PS51006"/>
    </source>
</evidence>
<dbReference type="SUPFAM" id="SSF53335">
    <property type="entry name" value="S-adenosyl-L-methionine-dependent methyltransferases"/>
    <property type="match status" value="1"/>
</dbReference>
<dbReference type="GO" id="GO:0016740">
    <property type="term" value="F:transferase activity"/>
    <property type="evidence" value="ECO:0007669"/>
    <property type="project" value="UniProtKB-UniRule"/>
</dbReference>
<dbReference type="STRING" id="1618545.US53_C0047G0008"/>
<gene>
    <name evidence="6" type="ORF">US53_C0047G0008</name>
</gene>
<dbReference type="InterPro" id="IPR029063">
    <property type="entry name" value="SAM-dependent_MTases_sf"/>
</dbReference>
<dbReference type="PROSITE" id="PS51006">
    <property type="entry name" value="PABS_2"/>
    <property type="match status" value="1"/>
</dbReference>
<dbReference type="EMBL" id="LBTI01000047">
    <property type="protein sequence ID" value="KKQ36566.1"/>
    <property type="molecule type" value="Genomic_DNA"/>
</dbReference>
<dbReference type="CDD" id="cd02440">
    <property type="entry name" value="AdoMet_MTases"/>
    <property type="match status" value="1"/>
</dbReference>
<dbReference type="Gene3D" id="3.40.50.150">
    <property type="entry name" value="Vaccinia Virus protein VP39"/>
    <property type="match status" value="1"/>
</dbReference>
<proteinExistence type="inferred from homology"/>
<accession>A0A0G0K7G6</accession>
<dbReference type="GO" id="GO:0006596">
    <property type="term" value="P:polyamine biosynthetic process"/>
    <property type="evidence" value="ECO:0007669"/>
    <property type="project" value="UniProtKB-UniRule"/>
</dbReference>
<name>A0A0G0K7G6_9BACT</name>
<evidence type="ECO:0000256" key="1">
    <source>
        <dbReference type="ARBA" id="ARBA00007867"/>
    </source>
</evidence>
<organism evidence="6 7">
    <name type="scientific">Candidatus Woesebacteria bacterium GW2011_GWA1_37_7</name>
    <dbReference type="NCBI Taxonomy" id="1618545"/>
    <lineage>
        <taxon>Bacteria</taxon>
        <taxon>Candidatus Woeseibacteriota</taxon>
    </lineage>
</organism>
<dbReference type="AlphaFoldDB" id="A0A0G0K7G6"/>